<organism evidence="2 3">
    <name type="scientific">Actinomadura fulvescens</name>
    <dbReference type="NCBI Taxonomy" id="46160"/>
    <lineage>
        <taxon>Bacteria</taxon>
        <taxon>Bacillati</taxon>
        <taxon>Actinomycetota</taxon>
        <taxon>Actinomycetes</taxon>
        <taxon>Streptosporangiales</taxon>
        <taxon>Thermomonosporaceae</taxon>
        <taxon>Actinomadura</taxon>
    </lineage>
</organism>
<sequence>MDLTGAVWRKSSRSGPNGGNCVEVAGLAGLVALRDSKNGADGPALILTGDQWRALLGALRAPETSG</sequence>
<proteinExistence type="predicted"/>
<dbReference type="EMBL" id="BAAATD010000010">
    <property type="protein sequence ID" value="GAA2620949.1"/>
    <property type="molecule type" value="Genomic_DNA"/>
</dbReference>
<accession>A0ABN3QAC0</accession>
<evidence type="ECO:0000259" key="1">
    <source>
        <dbReference type="Pfam" id="PF04149"/>
    </source>
</evidence>
<gene>
    <name evidence="2" type="ORF">GCM10010411_66050</name>
</gene>
<evidence type="ECO:0000313" key="2">
    <source>
        <dbReference type="EMBL" id="GAA2620949.1"/>
    </source>
</evidence>
<dbReference type="RefSeq" id="WP_344546395.1">
    <property type="nucleotide sequence ID" value="NZ_BAAATD010000010.1"/>
</dbReference>
<dbReference type="InterPro" id="IPR007278">
    <property type="entry name" value="DUF397"/>
</dbReference>
<evidence type="ECO:0000313" key="3">
    <source>
        <dbReference type="Proteomes" id="UP001501509"/>
    </source>
</evidence>
<comment type="caution">
    <text evidence="2">The sequence shown here is derived from an EMBL/GenBank/DDBJ whole genome shotgun (WGS) entry which is preliminary data.</text>
</comment>
<feature type="domain" description="DUF397" evidence="1">
    <location>
        <begin position="6"/>
        <end position="60"/>
    </location>
</feature>
<keyword evidence="3" id="KW-1185">Reference proteome</keyword>
<protein>
    <recommendedName>
        <fullName evidence="1">DUF397 domain-containing protein</fullName>
    </recommendedName>
</protein>
<name>A0ABN3QAC0_9ACTN</name>
<dbReference type="Pfam" id="PF04149">
    <property type="entry name" value="DUF397"/>
    <property type="match status" value="1"/>
</dbReference>
<dbReference type="Proteomes" id="UP001501509">
    <property type="component" value="Unassembled WGS sequence"/>
</dbReference>
<reference evidence="2 3" key="1">
    <citation type="journal article" date="2019" name="Int. J. Syst. Evol. Microbiol.">
        <title>The Global Catalogue of Microorganisms (GCM) 10K type strain sequencing project: providing services to taxonomists for standard genome sequencing and annotation.</title>
        <authorList>
            <consortium name="The Broad Institute Genomics Platform"/>
            <consortium name="The Broad Institute Genome Sequencing Center for Infectious Disease"/>
            <person name="Wu L."/>
            <person name="Ma J."/>
        </authorList>
    </citation>
    <scope>NUCLEOTIDE SEQUENCE [LARGE SCALE GENOMIC DNA]</scope>
    <source>
        <strain evidence="2 3">JCM 6833</strain>
    </source>
</reference>